<accession>A0A1B7ZD75</accession>
<organism evidence="2 3">
    <name type="scientific">Maribacter hydrothermalis</name>
    <dbReference type="NCBI Taxonomy" id="1836467"/>
    <lineage>
        <taxon>Bacteria</taxon>
        <taxon>Pseudomonadati</taxon>
        <taxon>Bacteroidota</taxon>
        <taxon>Flavobacteriia</taxon>
        <taxon>Flavobacteriales</taxon>
        <taxon>Flavobacteriaceae</taxon>
        <taxon>Maribacter</taxon>
    </lineage>
</organism>
<evidence type="ECO:0000313" key="3">
    <source>
        <dbReference type="Proteomes" id="UP000092164"/>
    </source>
</evidence>
<dbReference type="SUPFAM" id="SSF53756">
    <property type="entry name" value="UDP-Glycosyltransferase/glycogen phosphorylase"/>
    <property type="match status" value="1"/>
</dbReference>
<protein>
    <recommendedName>
        <fullName evidence="1">Glycosyl transferase family 1 domain-containing protein</fullName>
    </recommendedName>
</protein>
<dbReference type="STRING" id="1836467.BTR34_14785"/>
<evidence type="ECO:0000313" key="2">
    <source>
        <dbReference type="EMBL" id="OBR41289.1"/>
    </source>
</evidence>
<dbReference type="Pfam" id="PF00534">
    <property type="entry name" value="Glycos_transf_1"/>
    <property type="match status" value="1"/>
</dbReference>
<dbReference type="OrthoDB" id="9790710at2"/>
<name>A0A1B7ZD75_9FLAO</name>
<dbReference type="KEGG" id="mart:BTR34_14785"/>
<sequence length="391" mass="44793">MKPKPTIHFTNNLAPHYMEPLILQLLESDDFDFSFSCGKNENNGIQTIDFSSPKYQAHSNKINSNIKNIWIKNKYLVWQGGVIKQCLFGKKIDLMILLGEAQLFSNWVAAIVCRIRGINIAFRGHGLYGNEGFSKKLLRTTFYKLANANMVYERRSKNILIENGFKENKIHVVFNSLNYYYQKSQRQKYTEVSKSDVFNFFKNPNLPVLIFSGRLTKAKKLKMLLETCKLINNANEQKVNVLIIGDGEDSEHLHKFAESNLPQGSFKFYGSCYDEEIIGKFFSKADLCVSPGNVGLTAIHSLSYGTPICTHNNFGNQGPEAEAIEDNVTGFYFEENNIRDLFTKTLSWINKNPNKSNDLVQNCYTIIDKYYNPQFQEKVFLNLAQKKAPIV</sequence>
<dbReference type="InterPro" id="IPR001296">
    <property type="entry name" value="Glyco_trans_1"/>
</dbReference>
<gene>
    <name evidence="2" type="ORF">A9200_13310</name>
</gene>
<feature type="domain" description="Glycosyl transferase family 1" evidence="1">
    <location>
        <begin position="199"/>
        <end position="362"/>
    </location>
</feature>
<dbReference type="AlphaFoldDB" id="A0A1B7ZD75"/>
<comment type="caution">
    <text evidence="2">The sequence shown here is derived from an EMBL/GenBank/DDBJ whole genome shotgun (WGS) entry which is preliminary data.</text>
</comment>
<dbReference type="PANTHER" id="PTHR12526">
    <property type="entry name" value="GLYCOSYLTRANSFERASE"/>
    <property type="match status" value="1"/>
</dbReference>
<proteinExistence type="predicted"/>
<dbReference type="Gene3D" id="3.40.50.2000">
    <property type="entry name" value="Glycogen Phosphorylase B"/>
    <property type="match status" value="2"/>
</dbReference>
<evidence type="ECO:0000259" key="1">
    <source>
        <dbReference type="Pfam" id="PF00534"/>
    </source>
</evidence>
<dbReference type="PANTHER" id="PTHR12526:SF630">
    <property type="entry name" value="GLYCOSYLTRANSFERASE"/>
    <property type="match status" value="1"/>
</dbReference>
<dbReference type="EMBL" id="LZFP01000003">
    <property type="protein sequence ID" value="OBR41289.1"/>
    <property type="molecule type" value="Genomic_DNA"/>
</dbReference>
<dbReference type="GO" id="GO:0016757">
    <property type="term" value="F:glycosyltransferase activity"/>
    <property type="evidence" value="ECO:0007669"/>
    <property type="project" value="InterPro"/>
</dbReference>
<dbReference type="RefSeq" id="WP_068482470.1">
    <property type="nucleotide sequence ID" value="NZ_CP018760.1"/>
</dbReference>
<reference evidence="3" key="1">
    <citation type="submission" date="2016-06" db="EMBL/GenBank/DDBJ databases">
        <authorList>
            <person name="Zhan P."/>
        </authorList>
    </citation>
    <scope>NUCLEOTIDE SEQUENCE [LARGE SCALE GENOMIC DNA]</scope>
    <source>
        <strain evidence="3">T28</strain>
    </source>
</reference>
<dbReference type="Proteomes" id="UP000092164">
    <property type="component" value="Unassembled WGS sequence"/>
</dbReference>
<keyword evidence="3" id="KW-1185">Reference proteome</keyword>